<feature type="coiled-coil region" evidence="1">
    <location>
        <begin position="37"/>
        <end position="67"/>
    </location>
</feature>
<organism evidence="3 5">
    <name type="scientific">Photobacterium damsela subsp. piscicida</name>
    <name type="common">Pasteurella piscicida</name>
    <dbReference type="NCBI Taxonomy" id="38294"/>
    <lineage>
        <taxon>Bacteria</taxon>
        <taxon>Pseudomonadati</taxon>
        <taxon>Pseudomonadota</taxon>
        <taxon>Gammaproteobacteria</taxon>
        <taxon>Vibrionales</taxon>
        <taxon>Vibrionaceae</taxon>
        <taxon>Photobacterium</taxon>
    </lineage>
</organism>
<dbReference type="Proteomes" id="UP000516656">
    <property type="component" value="Plasmid unnamed1"/>
</dbReference>
<reference evidence="3 5" key="1">
    <citation type="submission" date="2020-09" db="EMBL/GenBank/DDBJ databases">
        <title>Complete, closed and curated genome sequences of Photobacterium damselae subsp. piscicida isolates from Australia indicate localised evolution and additional plasmid-borne pathogenicity mechanisms.</title>
        <authorList>
            <person name="Baseggio L."/>
            <person name="Silayeva O."/>
            <person name="Buller N."/>
            <person name="Landos M."/>
            <person name="Engelstaedter J."/>
            <person name="Barnes A.C."/>
        </authorList>
    </citation>
    <scope>NUCLEOTIDE SEQUENCE [LARGE SCALE GENOMIC DNA]</scope>
    <source>
        <strain evidence="3 5">AS-16-0540-1</strain>
        <plasmid evidence="3 5">unnamed1</plasmid>
        <plasmid evidence="4 5">unnamed2</plasmid>
    </source>
</reference>
<sequence length="243" mass="27338">MKKHLIAAALAAVVVMPTHAGIPVTIVADIPTQIYQIQNYGQMLKDYATMVEQLEQMRRQFTQMEKEFTSITGARNLGDILNNPHFKQYLPDDWQRIYDGVRNNGYASLSGTAKALRDASKVFDACENINNPTEKRICNAKAVKPAQDQAFAQAAYSKSQERVSQIEGLMQEINRTRDPKAIAEINGRIQAEQALIQNEQTKLSLYQASAEAEERILKQQEDESAMKLLSSRNFGTIVPPMEF</sequence>
<dbReference type="SUPFAM" id="SSF101082">
    <property type="entry name" value="Typo IV secretion system protein TraC"/>
    <property type="match status" value="1"/>
</dbReference>
<keyword evidence="3" id="KW-0614">Plasmid</keyword>
<dbReference type="Proteomes" id="UP000516656">
    <property type="component" value="Plasmid unnamed2"/>
</dbReference>
<dbReference type="EMBL" id="CP061856">
    <property type="protein sequence ID" value="QOD58998.1"/>
    <property type="molecule type" value="Genomic_DNA"/>
</dbReference>
<evidence type="ECO:0000313" key="4">
    <source>
        <dbReference type="EMBL" id="QOD59081.1"/>
    </source>
</evidence>
<evidence type="ECO:0000313" key="5">
    <source>
        <dbReference type="Proteomes" id="UP000516656"/>
    </source>
</evidence>
<dbReference type="CDD" id="cd14262">
    <property type="entry name" value="VirB5_like"/>
    <property type="match status" value="1"/>
</dbReference>
<dbReference type="AlphaFoldDB" id="A0A7Z8MB95"/>
<proteinExistence type="predicted"/>
<dbReference type="NCBIfam" id="TIGR02791">
    <property type="entry name" value="VirB5"/>
    <property type="match status" value="1"/>
</dbReference>
<feature type="signal peptide" evidence="2">
    <location>
        <begin position="1"/>
        <end position="20"/>
    </location>
</feature>
<name>A0A7Z8MB95_PHODP</name>
<gene>
    <name evidence="3" type="primary">virB5</name>
    <name evidence="3" type="ORF">IC627_22110</name>
    <name evidence="4" type="ORF">IC627_22945</name>
</gene>
<keyword evidence="2" id="KW-0732">Signal</keyword>
<dbReference type="InterPro" id="IPR023220">
    <property type="entry name" value="T4SS_VirB5-domain"/>
</dbReference>
<accession>A0A7Z8MB95</accession>
<protein>
    <submittedName>
        <fullName evidence="3">P-type DNA transfer protein VirB5</fullName>
    </submittedName>
</protein>
<dbReference type="Pfam" id="PF07996">
    <property type="entry name" value="T4SS"/>
    <property type="match status" value="1"/>
</dbReference>
<keyword evidence="1" id="KW-0175">Coiled coil</keyword>
<evidence type="ECO:0000256" key="2">
    <source>
        <dbReference type="SAM" id="SignalP"/>
    </source>
</evidence>
<geneLocation type="plasmid" evidence="3 5">
    <name>unnamed1</name>
</geneLocation>
<dbReference type="RefSeq" id="WP_135275819.1">
    <property type="nucleotide sequence ID" value="NZ_CP061863.1"/>
</dbReference>
<dbReference type="EMBL" id="CP061858">
    <property type="protein sequence ID" value="QOD59081.1"/>
    <property type="molecule type" value="Genomic_DNA"/>
</dbReference>
<dbReference type="InterPro" id="IPR014158">
    <property type="entry name" value="T4SS_VirB5"/>
</dbReference>
<feature type="coiled-coil region" evidence="1">
    <location>
        <begin position="182"/>
        <end position="223"/>
    </location>
</feature>
<evidence type="ECO:0000256" key="1">
    <source>
        <dbReference type="SAM" id="Coils"/>
    </source>
</evidence>
<geneLocation type="plasmid" evidence="4 5">
    <name>unnamed2</name>
</geneLocation>
<feature type="chain" id="PRO_5036219217" evidence="2">
    <location>
        <begin position="21"/>
        <end position="243"/>
    </location>
</feature>
<evidence type="ECO:0000313" key="3">
    <source>
        <dbReference type="EMBL" id="QOD58998.1"/>
    </source>
</evidence>
<dbReference type="Gene3D" id="1.20.58.430">
    <property type="entry name" value="Type IV secretion system, VirB5-domain"/>
    <property type="match status" value="1"/>
</dbReference>